<keyword evidence="2" id="KW-1185">Reference proteome</keyword>
<evidence type="ECO:0000313" key="1">
    <source>
        <dbReference type="EMBL" id="GMR61586.1"/>
    </source>
</evidence>
<feature type="non-terminal residue" evidence="1">
    <location>
        <position position="69"/>
    </location>
</feature>
<protein>
    <submittedName>
        <fullName evidence="1">Uncharacterized protein</fullName>
    </submittedName>
</protein>
<gene>
    <name evidence="1" type="ORF">PMAYCL1PPCAC_31781</name>
</gene>
<reference evidence="2" key="1">
    <citation type="submission" date="2022-10" db="EMBL/GenBank/DDBJ databases">
        <title>Genome assembly of Pristionchus species.</title>
        <authorList>
            <person name="Yoshida K."/>
            <person name="Sommer R.J."/>
        </authorList>
    </citation>
    <scope>NUCLEOTIDE SEQUENCE [LARGE SCALE GENOMIC DNA]</scope>
    <source>
        <strain evidence="2">RS5460</strain>
    </source>
</reference>
<dbReference type="AlphaFoldDB" id="A0AAN5DEL4"/>
<organism evidence="1 2">
    <name type="scientific">Pristionchus mayeri</name>
    <dbReference type="NCBI Taxonomy" id="1317129"/>
    <lineage>
        <taxon>Eukaryota</taxon>
        <taxon>Metazoa</taxon>
        <taxon>Ecdysozoa</taxon>
        <taxon>Nematoda</taxon>
        <taxon>Chromadorea</taxon>
        <taxon>Rhabditida</taxon>
        <taxon>Rhabditina</taxon>
        <taxon>Diplogasteromorpha</taxon>
        <taxon>Diplogasteroidea</taxon>
        <taxon>Neodiplogasteridae</taxon>
        <taxon>Pristionchus</taxon>
    </lineage>
</organism>
<name>A0AAN5DEL4_9BILA</name>
<accession>A0AAN5DEL4</accession>
<dbReference type="Proteomes" id="UP001328107">
    <property type="component" value="Unassembled WGS sequence"/>
</dbReference>
<comment type="caution">
    <text evidence="1">The sequence shown here is derived from an EMBL/GenBank/DDBJ whole genome shotgun (WGS) entry which is preliminary data.</text>
</comment>
<proteinExistence type="predicted"/>
<evidence type="ECO:0000313" key="2">
    <source>
        <dbReference type="Proteomes" id="UP001328107"/>
    </source>
</evidence>
<sequence>GRVFRAVLELLLRREKDEAAAGITGRNRWTDACRRFQVVSAPFQSVVPTTYILIPLHESLRIVVQCQSR</sequence>
<dbReference type="EMBL" id="BTRK01000006">
    <property type="protein sequence ID" value="GMR61586.1"/>
    <property type="molecule type" value="Genomic_DNA"/>
</dbReference>
<feature type="non-terminal residue" evidence="1">
    <location>
        <position position="1"/>
    </location>
</feature>